<comment type="caution">
    <text evidence="8">The sequence shown here is derived from an EMBL/GenBank/DDBJ whole genome shotgun (WGS) entry which is preliminary data.</text>
</comment>
<keyword evidence="2 6" id="KW-0853">WD repeat</keyword>
<dbReference type="PANTHER" id="PTHR44019">
    <property type="entry name" value="WD REPEAT-CONTAINING PROTEIN 55"/>
    <property type="match status" value="1"/>
</dbReference>
<dbReference type="InterPro" id="IPR001680">
    <property type="entry name" value="WD40_rpt"/>
</dbReference>
<dbReference type="Proteomes" id="UP000736335">
    <property type="component" value="Unassembled WGS sequence"/>
</dbReference>
<dbReference type="AlphaFoldDB" id="A0A9P6L9J4"/>
<keyword evidence="3" id="KW-0677">Repeat</keyword>
<dbReference type="Gene3D" id="2.130.10.10">
    <property type="entry name" value="YVTN repeat-like/Quinoprotein amine dehydrogenase"/>
    <property type="match status" value="2"/>
</dbReference>
<evidence type="ECO:0000256" key="3">
    <source>
        <dbReference type="ARBA" id="ARBA00022737"/>
    </source>
</evidence>
<accession>A0A9P6L9J4</accession>
<dbReference type="EMBL" id="WIUZ02000004">
    <property type="protein sequence ID" value="KAF9788077.1"/>
    <property type="molecule type" value="Genomic_DNA"/>
</dbReference>
<dbReference type="InterPro" id="IPR015943">
    <property type="entry name" value="WD40/YVTN_repeat-like_dom_sf"/>
</dbReference>
<dbReference type="SUPFAM" id="SSF50978">
    <property type="entry name" value="WD40 repeat-like"/>
    <property type="match status" value="1"/>
</dbReference>
<evidence type="ECO:0000256" key="2">
    <source>
        <dbReference type="ARBA" id="ARBA00022574"/>
    </source>
</evidence>
<evidence type="ECO:0000256" key="6">
    <source>
        <dbReference type="PROSITE-ProRule" id="PRU00221"/>
    </source>
</evidence>
<gene>
    <name evidence="8" type="ORF">BJ322DRAFT_1098816</name>
</gene>
<dbReference type="InterPro" id="IPR036322">
    <property type="entry name" value="WD40_repeat_dom_sf"/>
</dbReference>
<organism evidence="8 9">
    <name type="scientific">Thelephora terrestris</name>
    <dbReference type="NCBI Taxonomy" id="56493"/>
    <lineage>
        <taxon>Eukaryota</taxon>
        <taxon>Fungi</taxon>
        <taxon>Dikarya</taxon>
        <taxon>Basidiomycota</taxon>
        <taxon>Agaricomycotina</taxon>
        <taxon>Agaricomycetes</taxon>
        <taxon>Thelephorales</taxon>
        <taxon>Thelephoraceae</taxon>
        <taxon>Thelephora</taxon>
    </lineage>
</organism>
<evidence type="ECO:0000256" key="4">
    <source>
        <dbReference type="ARBA" id="ARBA00039238"/>
    </source>
</evidence>
<dbReference type="OrthoDB" id="2288928at2759"/>
<feature type="compositionally biased region" description="Acidic residues" evidence="7">
    <location>
        <begin position="341"/>
        <end position="354"/>
    </location>
</feature>
<evidence type="ECO:0000256" key="5">
    <source>
        <dbReference type="ARBA" id="ARBA00039514"/>
    </source>
</evidence>
<reference evidence="8" key="2">
    <citation type="submission" date="2020-11" db="EMBL/GenBank/DDBJ databases">
        <authorList>
            <consortium name="DOE Joint Genome Institute"/>
            <person name="Kuo A."/>
            <person name="Miyauchi S."/>
            <person name="Kiss E."/>
            <person name="Drula E."/>
            <person name="Kohler A."/>
            <person name="Sanchez-Garcia M."/>
            <person name="Andreopoulos B."/>
            <person name="Barry K.W."/>
            <person name="Bonito G."/>
            <person name="Buee M."/>
            <person name="Carver A."/>
            <person name="Chen C."/>
            <person name="Cichocki N."/>
            <person name="Clum A."/>
            <person name="Culley D."/>
            <person name="Crous P.W."/>
            <person name="Fauchery L."/>
            <person name="Girlanda M."/>
            <person name="Hayes R."/>
            <person name="Keri Z."/>
            <person name="Labutti K."/>
            <person name="Lipzen A."/>
            <person name="Lombard V."/>
            <person name="Magnuson J."/>
            <person name="Maillard F."/>
            <person name="Morin E."/>
            <person name="Murat C."/>
            <person name="Nolan M."/>
            <person name="Ohm R."/>
            <person name="Pangilinan J."/>
            <person name="Pereira M."/>
            <person name="Perotto S."/>
            <person name="Peter M."/>
            <person name="Riley R."/>
            <person name="Sitrit Y."/>
            <person name="Stielow B."/>
            <person name="Szollosi G."/>
            <person name="Zifcakova L."/>
            <person name="Stursova M."/>
            <person name="Spatafora J.W."/>
            <person name="Tedersoo L."/>
            <person name="Vaario L.-M."/>
            <person name="Yamada A."/>
            <person name="Yan M."/>
            <person name="Wang P."/>
            <person name="Xu J."/>
            <person name="Bruns T."/>
            <person name="Baldrian P."/>
            <person name="Vilgalys R."/>
            <person name="Henrissat B."/>
            <person name="Grigoriev I.V."/>
            <person name="Hibbett D."/>
            <person name="Nagy L.G."/>
            <person name="Martin F.M."/>
        </authorList>
    </citation>
    <scope>NUCLEOTIDE SEQUENCE</scope>
    <source>
        <strain evidence="8">UH-Tt-Lm1</strain>
    </source>
</reference>
<comment type="similarity">
    <text evidence="1">Belongs to the WD repeat WDR55 family.</text>
</comment>
<feature type="repeat" description="WD" evidence="6">
    <location>
        <begin position="91"/>
        <end position="131"/>
    </location>
</feature>
<sequence>MPDISVGAQVFDLTFHPTESIVYVGLLTGEVKAFGYDEQGQHDQRFTLKPSKRSCRGLTVDERGDRIWSVGKGKSLCTIDTRTAQITNTQLAAHDAPINRVRYISQHFLATGDDDGTVKLWDPRTPAEIRAYNHHFDFISDFLWLPDKKHLVVTSGDGTLSVLDVRSGKPAPFAQSEDQEDELLSATAIKGGQKVVVGTQMGTLSIFNRKSGWGDCVDRVPGHPHSIDALCTLPSSYPSSHSTILTGSSDGLIRVVQLLPTKLLGIVADHGDFPVERVVVDRAGEGRWVGSVGHEDVLKLTDLKDIFEDEDEGGVGEGDSEHVGSEDEGPSITAPGPVEEEKNDECSDSDEPEPEDPKSKKRKKKQAKDPLAKKKEKKGRNQIVTDPSFFSGL</sequence>
<protein>
    <recommendedName>
        <fullName evidence="4">WD repeat-containing protein JIP5</fullName>
    </recommendedName>
    <alternativeName>
        <fullName evidence="5">WD repeat-containing protein jip5</fullName>
    </alternativeName>
</protein>
<proteinExistence type="inferred from homology"/>
<name>A0A9P6L9J4_9AGAM</name>
<evidence type="ECO:0000313" key="8">
    <source>
        <dbReference type="EMBL" id="KAF9788077.1"/>
    </source>
</evidence>
<evidence type="ECO:0000256" key="1">
    <source>
        <dbReference type="ARBA" id="ARBA00007625"/>
    </source>
</evidence>
<dbReference type="Pfam" id="PF24796">
    <property type="entry name" value="WDR55"/>
    <property type="match status" value="1"/>
</dbReference>
<keyword evidence="9" id="KW-1185">Reference proteome</keyword>
<dbReference type="InterPro" id="IPR050505">
    <property type="entry name" value="WDR55/POC1"/>
</dbReference>
<feature type="region of interest" description="Disordered" evidence="7">
    <location>
        <begin position="309"/>
        <end position="393"/>
    </location>
</feature>
<evidence type="ECO:0000256" key="7">
    <source>
        <dbReference type="SAM" id="MobiDB-lite"/>
    </source>
</evidence>
<dbReference type="PROSITE" id="PS50294">
    <property type="entry name" value="WD_REPEATS_REGION"/>
    <property type="match status" value="1"/>
</dbReference>
<dbReference type="PANTHER" id="PTHR44019:SF20">
    <property type="entry name" value="WD REPEAT-CONTAINING PROTEIN 55"/>
    <property type="match status" value="1"/>
</dbReference>
<reference evidence="8" key="1">
    <citation type="journal article" date="2020" name="Nat. Commun.">
        <title>Large-scale genome sequencing of mycorrhizal fungi provides insights into the early evolution of symbiotic traits.</title>
        <authorList>
            <person name="Miyauchi S."/>
            <person name="Kiss E."/>
            <person name="Kuo A."/>
            <person name="Drula E."/>
            <person name="Kohler A."/>
            <person name="Sanchez-Garcia M."/>
            <person name="Morin E."/>
            <person name="Andreopoulos B."/>
            <person name="Barry K.W."/>
            <person name="Bonito G."/>
            <person name="Buee M."/>
            <person name="Carver A."/>
            <person name="Chen C."/>
            <person name="Cichocki N."/>
            <person name="Clum A."/>
            <person name="Culley D."/>
            <person name="Crous P.W."/>
            <person name="Fauchery L."/>
            <person name="Girlanda M."/>
            <person name="Hayes R.D."/>
            <person name="Keri Z."/>
            <person name="LaButti K."/>
            <person name="Lipzen A."/>
            <person name="Lombard V."/>
            <person name="Magnuson J."/>
            <person name="Maillard F."/>
            <person name="Murat C."/>
            <person name="Nolan M."/>
            <person name="Ohm R.A."/>
            <person name="Pangilinan J."/>
            <person name="Pereira M.F."/>
            <person name="Perotto S."/>
            <person name="Peter M."/>
            <person name="Pfister S."/>
            <person name="Riley R."/>
            <person name="Sitrit Y."/>
            <person name="Stielow J.B."/>
            <person name="Szollosi G."/>
            <person name="Zifcakova L."/>
            <person name="Stursova M."/>
            <person name="Spatafora J.W."/>
            <person name="Tedersoo L."/>
            <person name="Vaario L.M."/>
            <person name="Yamada A."/>
            <person name="Yan M."/>
            <person name="Wang P."/>
            <person name="Xu J."/>
            <person name="Bruns T."/>
            <person name="Baldrian P."/>
            <person name="Vilgalys R."/>
            <person name="Dunand C."/>
            <person name="Henrissat B."/>
            <person name="Grigoriev I.V."/>
            <person name="Hibbett D."/>
            <person name="Nagy L.G."/>
            <person name="Martin F.M."/>
        </authorList>
    </citation>
    <scope>NUCLEOTIDE SEQUENCE</scope>
    <source>
        <strain evidence="8">UH-Tt-Lm1</strain>
    </source>
</reference>
<dbReference type="PROSITE" id="PS50082">
    <property type="entry name" value="WD_REPEATS_2"/>
    <property type="match status" value="1"/>
</dbReference>
<dbReference type="SMART" id="SM00320">
    <property type="entry name" value="WD40"/>
    <property type="match status" value="4"/>
</dbReference>
<evidence type="ECO:0000313" key="9">
    <source>
        <dbReference type="Proteomes" id="UP000736335"/>
    </source>
</evidence>